<evidence type="ECO:0000259" key="18">
    <source>
        <dbReference type="PROSITE" id="PS51711"/>
    </source>
</evidence>
<reference evidence="19 20" key="1">
    <citation type="submission" date="2019-08" db="EMBL/GenBank/DDBJ databases">
        <authorList>
            <person name="Chen S.-C."/>
            <person name="Lai M.-C."/>
            <person name="You Y.-T."/>
        </authorList>
    </citation>
    <scope>NUCLEOTIDE SEQUENCE [LARGE SCALE GENOMIC DNA]</scope>
    <source>
        <strain evidence="19 20">P2F9704a</strain>
    </source>
</reference>
<feature type="transmembrane region" description="Helical" evidence="17">
    <location>
        <begin position="507"/>
        <end position="528"/>
    </location>
</feature>
<dbReference type="EMBL" id="VOTZ01000011">
    <property type="protein sequence ID" value="MCQ1538555.1"/>
    <property type="molecule type" value="Genomic_DNA"/>
</dbReference>
<feature type="binding site" evidence="15">
    <location>
        <begin position="57"/>
        <end position="60"/>
    </location>
    <ligand>
        <name>GTP</name>
        <dbReference type="ChEBI" id="CHEBI:37565"/>
        <label>1</label>
    </ligand>
</feature>
<evidence type="ECO:0000256" key="5">
    <source>
        <dbReference type="ARBA" id="ARBA00022519"/>
    </source>
</evidence>
<keyword evidence="16" id="KW-0479">Metal-binding</keyword>
<dbReference type="AlphaFoldDB" id="A0ABD4TL49"/>
<evidence type="ECO:0000256" key="14">
    <source>
        <dbReference type="NCBIfam" id="TIGR00437"/>
    </source>
</evidence>
<keyword evidence="12 17" id="KW-0472">Membrane</keyword>
<dbReference type="InterPro" id="IPR027417">
    <property type="entry name" value="P-loop_NTPase"/>
</dbReference>
<dbReference type="Pfam" id="PF07670">
    <property type="entry name" value="Gate"/>
    <property type="match status" value="2"/>
</dbReference>
<dbReference type="NCBIfam" id="TIGR00437">
    <property type="entry name" value="feoB"/>
    <property type="match status" value="1"/>
</dbReference>
<feature type="transmembrane region" description="Helical" evidence="17">
    <location>
        <begin position="283"/>
        <end position="301"/>
    </location>
</feature>
<dbReference type="PANTHER" id="PTHR43185:SF1">
    <property type="entry name" value="FE(2+) TRANSPORTER FEOB"/>
    <property type="match status" value="1"/>
</dbReference>
<protein>
    <recommendedName>
        <fullName evidence="13 14">Ferrous iron transport protein B</fullName>
    </recommendedName>
</protein>
<evidence type="ECO:0000256" key="2">
    <source>
        <dbReference type="ARBA" id="ARBA00022448"/>
    </source>
</evidence>
<evidence type="ECO:0000256" key="1">
    <source>
        <dbReference type="ARBA" id="ARBA00004429"/>
    </source>
</evidence>
<evidence type="ECO:0000256" key="11">
    <source>
        <dbReference type="ARBA" id="ARBA00023134"/>
    </source>
</evidence>
<feature type="transmembrane region" description="Helical" evidence="17">
    <location>
        <begin position="307"/>
        <end position="327"/>
    </location>
</feature>
<feature type="binding site" evidence="15">
    <location>
        <begin position="11"/>
        <end position="18"/>
    </location>
    <ligand>
        <name>GTP</name>
        <dbReference type="ChEBI" id="CHEBI:37565"/>
        <label>1</label>
    </ligand>
</feature>
<dbReference type="FunFam" id="3.40.50.300:FF:000426">
    <property type="entry name" value="Ferrous iron transport protein B"/>
    <property type="match status" value="1"/>
</dbReference>
<evidence type="ECO:0000256" key="6">
    <source>
        <dbReference type="ARBA" id="ARBA00022692"/>
    </source>
</evidence>
<feature type="binding site" evidence="16">
    <location>
        <position position="26"/>
    </location>
    <ligand>
        <name>Mg(2+)</name>
        <dbReference type="ChEBI" id="CHEBI:18420"/>
        <label>2</label>
    </ligand>
</feature>
<dbReference type="RefSeq" id="WP_255332501.1">
    <property type="nucleotide sequence ID" value="NZ_VOTZ01000011.1"/>
</dbReference>
<evidence type="ECO:0000256" key="10">
    <source>
        <dbReference type="ARBA" id="ARBA00023065"/>
    </source>
</evidence>
<evidence type="ECO:0000256" key="3">
    <source>
        <dbReference type="ARBA" id="ARBA00022475"/>
    </source>
</evidence>
<feature type="transmembrane region" description="Helical" evidence="17">
    <location>
        <begin position="564"/>
        <end position="585"/>
    </location>
</feature>
<feature type="transmembrane region" description="Helical" evidence="17">
    <location>
        <begin position="383"/>
        <end position="405"/>
    </location>
</feature>
<dbReference type="InterPro" id="IPR041069">
    <property type="entry name" value="FeoB_Cyto"/>
</dbReference>
<dbReference type="Pfam" id="PF02421">
    <property type="entry name" value="FeoB_N"/>
    <property type="match status" value="1"/>
</dbReference>
<feature type="transmembrane region" description="Helical" evidence="17">
    <location>
        <begin position="417"/>
        <end position="444"/>
    </location>
</feature>
<dbReference type="Pfam" id="PF07664">
    <property type="entry name" value="FeoB_C"/>
    <property type="match status" value="1"/>
</dbReference>
<dbReference type="InterPro" id="IPR011640">
    <property type="entry name" value="Fe2_transport_prot_B_C"/>
</dbReference>
<gene>
    <name evidence="19" type="primary">feoB</name>
    <name evidence="19" type="ORF">FTO68_06085</name>
</gene>
<evidence type="ECO:0000256" key="9">
    <source>
        <dbReference type="ARBA" id="ARBA00023004"/>
    </source>
</evidence>
<evidence type="ECO:0000256" key="12">
    <source>
        <dbReference type="ARBA" id="ARBA00023136"/>
    </source>
</evidence>
<keyword evidence="7 15" id="KW-0547">Nucleotide-binding</keyword>
<comment type="subcellular location">
    <subcellularLocation>
        <location evidence="1">Cell inner membrane</location>
        <topology evidence="1">Multi-pass membrane protein</topology>
    </subcellularLocation>
</comment>
<evidence type="ECO:0000256" key="4">
    <source>
        <dbReference type="ARBA" id="ARBA00022496"/>
    </source>
</evidence>
<keyword evidence="11 15" id="KW-0342">GTP-binding</keyword>
<feature type="transmembrane region" description="Helical" evidence="17">
    <location>
        <begin position="605"/>
        <end position="627"/>
    </location>
</feature>
<keyword evidence="10" id="KW-0406">Ion transport</keyword>
<name>A0ABD4TL49_9EURY</name>
<dbReference type="PRINTS" id="PR00326">
    <property type="entry name" value="GTP1OBG"/>
</dbReference>
<keyword evidence="20" id="KW-1185">Reference proteome</keyword>
<dbReference type="InterPro" id="IPR030389">
    <property type="entry name" value="G_FEOB_dom"/>
</dbReference>
<feature type="binding site" evidence="16">
    <location>
        <position position="22"/>
    </location>
    <ligand>
        <name>Mg(2+)</name>
        <dbReference type="ChEBI" id="CHEBI:18420"/>
        <label>1</label>
    </ligand>
</feature>
<dbReference type="Pfam" id="PF17910">
    <property type="entry name" value="FeoB_Cyto"/>
    <property type="match status" value="1"/>
</dbReference>
<proteinExistence type="predicted"/>
<feature type="domain" description="FeoB-type G" evidence="18">
    <location>
        <begin position="4"/>
        <end position="166"/>
    </location>
</feature>
<dbReference type="Gene3D" id="3.40.50.300">
    <property type="entry name" value="P-loop containing nucleotide triphosphate hydrolases"/>
    <property type="match status" value="1"/>
</dbReference>
<dbReference type="Gene3D" id="1.10.287.1770">
    <property type="match status" value="1"/>
</dbReference>
<dbReference type="Proteomes" id="UP001524383">
    <property type="component" value="Unassembled WGS sequence"/>
</dbReference>
<evidence type="ECO:0000256" key="8">
    <source>
        <dbReference type="ARBA" id="ARBA00022989"/>
    </source>
</evidence>
<evidence type="ECO:0000256" key="17">
    <source>
        <dbReference type="SAM" id="Phobius"/>
    </source>
</evidence>
<dbReference type="InterPro" id="IPR050860">
    <property type="entry name" value="FeoB_GTPase"/>
</dbReference>
<feature type="binding site" evidence="16">
    <location>
        <position position="25"/>
    </location>
    <ligand>
        <name>Mg(2+)</name>
        <dbReference type="ChEBI" id="CHEBI:18420"/>
        <label>2</label>
    </ligand>
</feature>
<evidence type="ECO:0000256" key="7">
    <source>
        <dbReference type="ARBA" id="ARBA00022741"/>
    </source>
</evidence>
<sequence>MKKTISVALTGNPNVGKTTVFNTITGSRQHVGNWPGVTVEKKTGRCEYADTSIEVTDLPGTYSLTAYSADEVIARNFIIEDNPDVVVQVVDASNLERNLYLTMQLAELGRPVIVALNMVDVAEGRGDTIDEKRLSELLAMPVVRTVGTSGRGLDRLLETIIAVAAKGEKHTHTIGYGDEAEALISDLVRILDDDPALAGGYPLRWLAVRAIEGDSAVLALIEKSSVAGAVQARLQQIDLDEYEALLADKRYEAIGAILPQACTMCVRKMTGSDMIDRVVTNKYLGIPIFLALMWGAFQLTFAVAEPFMAGIEYVFGWLGEVVAGSIGNEWLASLLGDGVIGGVGGVFVFVPNIFILFLILSILEGSGYLARAAFIMDRLMYVIGLPGKSFIPMLMGFGCNVPAIMSTRTIEDDRDRLITILVNPFISCGARLPVYILFAGVFFGRDAGNVIFGLYALGIVVAILSAKLFRCTILPGESSPFIMEMPPYRIPTIKNAMLNMWEKGSMYLKKAGGIILIGSLIVWFLASYPAGVEYGSEESFAGMIGHLLEPLVSPLGLDWKIAVALIFGFVAKEIVVSSLGVLYGADEGSAALSDALLADPALSMAGALAVMVFVLLYMPCVATLGVIKKETGSWRWAGFSVLYGLVVAWILAFATFHLASYFLGGA</sequence>
<keyword evidence="6 17" id="KW-0812">Transmembrane</keyword>
<dbReference type="CDD" id="cd01879">
    <property type="entry name" value="FeoB"/>
    <property type="match status" value="1"/>
</dbReference>
<evidence type="ECO:0000313" key="19">
    <source>
        <dbReference type="EMBL" id="MCQ1538555.1"/>
    </source>
</evidence>
<feature type="binding site" evidence="15">
    <location>
        <begin position="146"/>
        <end position="148"/>
    </location>
    <ligand>
        <name>GTP</name>
        <dbReference type="ChEBI" id="CHEBI:37565"/>
        <label>1</label>
    </ligand>
</feature>
<evidence type="ECO:0000256" key="13">
    <source>
        <dbReference type="ARBA" id="ARBA00031200"/>
    </source>
</evidence>
<keyword evidence="4" id="KW-0410">Iron transport</keyword>
<keyword evidence="16" id="KW-0460">Magnesium</keyword>
<dbReference type="GO" id="GO:0005525">
    <property type="term" value="F:GTP binding"/>
    <property type="evidence" value="ECO:0007669"/>
    <property type="project" value="UniProtKB-KW"/>
</dbReference>
<comment type="caution">
    <text evidence="19">The sequence shown here is derived from an EMBL/GenBank/DDBJ whole genome shotgun (WGS) entry which is preliminary data.</text>
</comment>
<dbReference type="InterPro" id="IPR006073">
    <property type="entry name" value="GTP-bd"/>
</dbReference>
<keyword evidence="8 17" id="KW-1133">Transmembrane helix</keyword>
<evidence type="ECO:0000313" key="20">
    <source>
        <dbReference type="Proteomes" id="UP001524383"/>
    </source>
</evidence>
<dbReference type="PROSITE" id="PS51711">
    <property type="entry name" value="G_FEOB"/>
    <property type="match status" value="1"/>
</dbReference>
<organism evidence="19 20">
    <name type="scientific">Methanocalculus taiwanensis</name>
    <dbReference type="NCBI Taxonomy" id="106207"/>
    <lineage>
        <taxon>Archaea</taxon>
        <taxon>Methanobacteriati</taxon>
        <taxon>Methanobacteriota</taxon>
        <taxon>Stenosarchaea group</taxon>
        <taxon>Methanomicrobia</taxon>
        <taxon>Methanomicrobiales</taxon>
        <taxon>Methanocalculaceae</taxon>
        <taxon>Methanocalculus</taxon>
    </lineage>
</organism>
<dbReference type="InterPro" id="IPR003373">
    <property type="entry name" value="Fe2_transport_prot-B"/>
</dbReference>
<dbReference type="GO" id="GO:0005886">
    <property type="term" value="C:plasma membrane"/>
    <property type="evidence" value="ECO:0007669"/>
    <property type="project" value="UniProtKB-SubCell"/>
</dbReference>
<dbReference type="SUPFAM" id="SSF52540">
    <property type="entry name" value="P-loop containing nucleoside triphosphate hydrolases"/>
    <property type="match status" value="1"/>
</dbReference>
<dbReference type="InterPro" id="IPR011642">
    <property type="entry name" value="Gate_dom"/>
</dbReference>
<feature type="transmembrane region" description="Helical" evidence="17">
    <location>
        <begin position="450"/>
        <end position="469"/>
    </location>
</feature>
<feature type="transmembrane region" description="Helical" evidence="17">
    <location>
        <begin position="639"/>
        <end position="663"/>
    </location>
</feature>
<evidence type="ECO:0000256" key="15">
    <source>
        <dbReference type="PIRSR" id="PIRSR603373-1"/>
    </source>
</evidence>
<feature type="transmembrane region" description="Helical" evidence="17">
    <location>
        <begin position="339"/>
        <end position="363"/>
    </location>
</feature>
<feature type="binding site" evidence="15">
    <location>
        <begin position="36"/>
        <end position="40"/>
    </location>
    <ligand>
        <name>GTP</name>
        <dbReference type="ChEBI" id="CHEBI:37565"/>
        <label>1</label>
    </ligand>
</feature>
<dbReference type="PANTHER" id="PTHR43185">
    <property type="entry name" value="FERROUS IRON TRANSPORT PROTEIN B"/>
    <property type="match status" value="1"/>
</dbReference>
<dbReference type="GO" id="GO:0015093">
    <property type="term" value="F:ferrous iron transmembrane transporter activity"/>
    <property type="evidence" value="ECO:0007669"/>
    <property type="project" value="UniProtKB-UniRule"/>
</dbReference>
<accession>A0ABD4TL49</accession>
<evidence type="ECO:0000256" key="16">
    <source>
        <dbReference type="PIRSR" id="PIRSR603373-2"/>
    </source>
</evidence>
<feature type="binding site" evidence="15">
    <location>
        <begin position="117"/>
        <end position="120"/>
    </location>
    <ligand>
        <name>GTP</name>
        <dbReference type="ChEBI" id="CHEBI:37565"/>
        <label>1</label>
    </ligand>
</feature>
<keyword evidence="3" id="KW-1003">Cell membrane</keyword>
<keyword evidence="2" id="KW-0813">Transport</keyword>
<keyword evidence="9" id="KW-0408">Iron</keyword>
<keyword evidence="5" id="KW-0997">Cell inner membrane</keyword>
<feature type="binding site" evidence="16">
    <location>
        <position position="23"/>
    </location>
    <ligand>
        <name>Mg(2+)</name>
        <dbReference type="ChEBI" id="CHEBI:18420"/>
        <label>2</label>
    </ligand>
</feature>